<dbReference type="PIRSF" id="PIRSF000390">
    <property type="entry name" value="PLP_StrS"/>
    <property type="match status" value="1"/>
</dbReference>
<comment type="caution">
    <text evidence="4">The sequence shown here is derived from an EMBL/GenBank/DDBJ whole genome shotgun (WGS) entry which is preliminary data.</text>
</comment>
<dbReference type="STRING" id="1798410.A3H63_02315"/>
<name>A0A1G1ZSI0_9BACT</name>
<feature type="active site" description="Proton acceptor" evidence="1">
    <location>
        <position position="180"/>
    </location>
</feature>
<dbReference type="GO" id="GO:0000271">
    <property type="term" value="P:polysaccharide biosynthetic process"/>
    <property type="evidence" value="ECO:0007669"/>
    <property type="project" value="TreeGrafter"/>
</dbReference>
<gene>
    <name evidence="4" type="ORF">A3H63_02315</name>
</gene>
<feature type="modified residue" description="N6-(pyridoxal phosphate)lysine" evidence="2">
    <location>
        <position position="180"/>
    </location>
</feature>
<dbReference type="SUPFAM" id="SSF53383">
    <property type="entry name" value="PLP-dependent transferases"/>
    <property type="match status" value="1"/>
</dbReference>
<accession>A0A1G1ZSI0</accession>
<dbReference type="PANTHER" id="PTHR30244">
    <property type="entry name" value="TRANSAMINASE"/>
    <property type="match status" value="1"/>
</dbReference>
<dbReference type="InterPro" id="IPR000653">
    <property type="entry name" value="DegT/StrS_aminotransferase"/>
</dbReference>
<keyword evidence="2 3" id="KW-0663">Pyridoxal phosphate</keyword>
<dbReference type="Pfam" id="PF01041">
    <property type="entry name" value="DegT_DnrJ_EryC1"/>
    <property type="match status" value="1"/>
</dbReference>
<dbReference type="NCBIfam" id="TIGR03588">
    <property type="entry name" value="PseC"/>
    <property type="match status" value="1"/>
</dbReference>
<dbReference type="Gene3D" id="3.40.640.10">
    <property type="entry name" value="Type I PLP-dependent aspartate aminotransferase-like (Major domain)"/>
    <property type="match status" value="1"/>
</dbReference>
<reference evidence="4 5" key="1">
    <citation type="journal article" date="2016" name="Nat. Commun.">
        <title>Thousands of microbial genomes shed light on interconnected biogeochemical processes in an aquifer system.</title>
        <authorList>
            <person name="Anantharaman K."/>
            <person name="Brown C.T."/>
            <person name="Hug L.A."/>
            <person name="Sharon I."/>
            <person name="Castelle C.J."/>
            <person name="Probst A.J."/>
            <person name="Thomas B.C."/>
            <person name="Singh A."/>
            <person name="Wilkins M.J."/>
            <person name="Karaoz U."/>
            <person name="Brodie E.L."/>
            <person name="Williams K.H."/>
            <person name="Hubbard S.S."/>
            <person name="Banfield J.F."/>
        </authorList>
    </citation>
    <scope>NUCLEOTIDE SEQUENCE [LARGE SCALE GENOMIC DNA]</scope>
</reference>
<dbReference type="AlphaFoldDB" id="A0A1G1ZSI0"/>
<dbReference type="Gene3D" id="3.90.1150.10">
    <property type="entry name" value="Aspartate Aminotransferase, domain 1"/>
    <property type="match status" value="1"/>
</dbReference>
<dbReference type="Proteomes" id="UP000176284">
    <property type="component" value="Unassembled WGS sequence"/>
</dbReference>
<dbReference type="EMBL" id="MHJM01000025">
    <property type="protein sequence ID" value="OGY67431.1"/>
    <property type="molecule type" value="Genomic_DNA"/>
</dbReference>
<dbReference type="PANTHER" id="PTHR30244:SF34">
    <property type="entry name" value="DTDP-4-AMINO-4,6-DIDEOXYGALACTOSE TRANSAMINASE"/>
    <property type="match status" value="1"/>
</dbReference>
<evidence type="ECO:0000256" key="2">
    <source>
        <dbReference type="PIRSR" id="PIRSR000390-2"/>
    </source>
</evidence>
<comment type="similarity">
    <text evidence="3">Belongs to the DegT/DnrJ/EryC1 family.</text>
</comment>
<dbReference type="GO" id="GO:0008483">
    <property type="term" value="F:transaminase activity"/>
    <property type="evidence" value="ECO:0007669"/>
    <property type="project" value="TreeGrafter"/>
</dbReference>
<dbReference type="GO" id="GO:0030170">
    <property type="term" value="F:pyridoxal phosphate binding"/>
    <property type="evidence" value="ECO:0007669"/>
    <property type="project" value="TreeGrafter"/>
</dbReference>
<dbReference type="CDD" id="cd00616">
    <property type="entry name" value="AHBA_syn"/>
    <property type="match status" value="1"/>
</dbReference>
<dbReference type="InterPro" id="IPR015424">
    <property type="entry name" value="PyrdxlP-dep_Trfase"/>
</dbReference>
<proteinExistence type="inferred from homology"/>
<protein>
    <submittedName>
        <fullName evidence="4">UDP-4-amino-4, 6-dideoxy-N-acetyl-beta-L-altrosamine transaminase</fullName>
    </submittedName>
</protein>
<evidence type="ECO:0000313" key="4">
    <source>
        <dbReference type="EMBL" id="OGY67431.1"/>
    </source>
</evidence>
<dbReference type="InterPro" id="IPR020026">
    <property type="entry name" value="PseC"/>
</dbReference>
<evidence type="ECO:0000256" key="3">
    <source>
        <dbReference type="RuleBase" id="RU004508"/>
    </source>
</evidence>
<organism evidence="4 5">
    <name type="scientific">Candidatus Harrisonbacteria bacterium RIFCSPLOWO2_02_FULL_45_10c</name>
    <dbReference type="NCBI Taxonomy" id="1798410"/>
    <lineage>
        <taxon>Bacteria</taxon>
        <taxon>Candidatus Harrisoniibacteriota</taxon>
    </lineage>
</organism>
<evidence type="ECO:0000256" key="1">
    <source>
        <dbReference type="PIRSR" id="PIRSR000390-1"/>
    </source>
</evidence>
<dbReference type="InterPro" id="IPR015421">
    <property type="entry name" value="PyrdxlP-dep_Trfase_major"/>
</dbReference>
<sequence length="372" mass="41525">MIPYSRQHIDEEDIQAVLEVLKSDWLTQGPKVLAFEKALAEYSGARFAVAVPNGTAALYLAYKAAGLKEEDEIITSPNTFVATANMALACGAKPVFCDTRTDTYNIDETKIEDLITEKTKAIVPVHFAGHPCEMDEISRIAQKHNLLVIEDACHAIGAEYRAQKIGSLSDLTVFSFHPVKPITTGEGGAILTDNESYYKKMLSLRTHGIVKDPAKTEAIGKWYYEMVDLGFNNRITDFQCALGISQLKKLDGFQEKREAVANYYFEKLAEVKSLILPTKLAYIKHSWHLFPIRLKDAGKRRATFDALQTNGIGVQVHYIPVHFQPYYQKLGYPAGTYPNAEAYYNSAISLPIYPDLTKADQNKVIEVLLASC</sequence>
<evidence type="ECO:0000313" key="5">
    <source>
        <dbReference type="Proteomes" id="UP000176284"/>
    </source>
</evidence>
<dbReference type="InterPro" id="IPR015422">
    <property type="entry name" value="PyrdxlP-dep_Trfase_small"/>
</dbReference>